<accession>A0A484NW98</accession>
<dbReference type="AlphaFoldDB" id="A0A484NW98"/>
<dbReference type="EMBL" id="CAADID010000017">
    <property type="protein sequence ID" value="VFR67900.1"/>
    <property type="molecule type" value="Genomic_DNA"/>
</dbReference>
<evidence type="ECO:0000313" key="3">
    <source>
        <dbReference type="EMBL" id="VFR67900.1"/>
    </source>
</evidence>
<dbReference type="EMBL" id="CAADHY010000007">
    <property type="protein sequence ID" value="VFR16840.1"/>
    <property type="molecule type" value="Genomic_DNA"/>
</dbReference>
<evidence type="ECO:0000313" key="1">
    <source>
        <dbReference type="EMBL" id="VFR16840.1"/>
    </source>
</evidence>
<gene>
    <name evidence="1" type="ORF">AMP9_3583</name>
    <name evidence="2" type="ORF">ANT2_3526</name>
    <name evidence="3" type="ORF">ANT3_3529</name>
</gene>
<organism evidence="1">
    <name type="scientific">plant metagenome</name>
    <dbReference type="NCBI Taxonomy" id="1297885"/>
    <lineage>
        <taxon>unclassified sequences</taxon>
        <taxon>metagenomes</taxon>
        <taxon>organismal metagenomes</taxon>
    </lineage>
</organism>
<reference evidence="1" key="1">
    <citation type="submission" date="2019-03" db="EMBL/GenBank/DDBJ databases">
        <authorList>
            <person name="Danneels B."/>
        </authorList>
    </citation>
    <scope>NUCLEOTIDE SEQUENCE</scope>
</reference>
<sequence length="142" mass="15402">MKRALIIMSLTALAGAAAAAQPYDAGQVWRYQTRPGEEASRVLINKVEAHDTLGRIFHISVLAVQVKNPRIEGGISTVLPHFPVSEQTLKGSLLEIEGSQAPNPDYLEGYEIWKTAFDKGEAGVFTITVADIVGVVEQTINQ</sequence>
<protein>
    <submittedName>
        <fullName evidence="1">Uncharacterized protein</fullName>
    </submittedName>
</protein>
<evidence type="ECO:0000313" key="2">
    <source>
        <dbReference type="EMBL" id="VFR42147.1"/>
    </source>
</evidence>
<proteinExistence type="predicted"/>
<name>A0A484NW98_9ZZZZ</name>
<dbReference type="EMBL" id="CAADIG010000013">
    <property type="protein sequence ID" value="VFR42147.1"/>
    <property type="molecule type" value="Genomic_DNA"/>
</dbReference>